<dbReference type="GO" id="GO:0140825">
    <property type="term" value="F:lactoperoxidase activity"/>
    <property type="evidence" value="ECO:0007669"/>
    <property type="project" value="UniProtKB-EC"/>
</dbReference>
<evidence type="ECO:0000256" key="2">
    <source>
        <dbReference type="ARBA" id="ARBA00022559"/>
    </source>
</evidence>
<dbReference type="CDD" id="cd00693">
    <property type="entry name" value="secretory_peroxidase"/>
    <property type="match status" value="1"/>
</dbReference>
<dbReference type="InterPro" id="IPR000823">
    <property type="entry name" value="Peroxidase_pln"/>
</dbReference>
<protein>
    <recommendedName>
        <fullName evidence="16">Peroxidase</fullName>
        <ecNumber evidence="16">1.11.1.7</ecNumber>
    </recommendedName>
</protein>
<evidence type="ECO:0000256" key="5">
    <source>
        <dbReference type="ARBA" id="ARBA00022837"/>
    </source>
</evidence>
<dbReference type="GO" id="GO:0020037">
    <property type="term" value="F:heme binding"/>
    <property type="evidence" value="ECO:0007669"/>
    <property type="project" value="UniProtKB-UniRule"/>
</dbReference>
<comment type="cofactor">
    <cofactor evidence="13 16">
        <name>heme b</name>
        <dbReference type="ChEBI" id="CHEBI:60344"/>
    </cofactor>
    <text evidence="13 16">Binds 1 heme b (iron(II)-protoporphyrin IX) group per subunit.</text>
</comment>
<feature type="binding site" evidence="13">
    <location>
        <position position="70"/>
    </location>
    <ligand>
        <name>Ca(2+)</name>
        <dbReference type="ChEBI" id="CHEBI:29108"/>
        <label>1</label>
    </ligand>
</feature>
<organism evidence="18 19">
    <name type="scientific">Rhynchospora tenuis</name>
    <dbReference type="NCBI Taxonomy" id="198213"/>
    <lineage>
        <taxon>Eukaryota</taxon>
        <taxon>Viridiplantae</taxon>
        <taxon>Streptophyta</taxon>
        <taxon>Embryophyta</taxon>
        <taxon>Tracheophyta</taxon>
        <taxon>Spermatophyta</taxon>
        <taxon>Magnoliopsida</taxon>
        <taxon>Liliopsida</taxon>
        <taxon>Poales</taxon>
        <taxon>Cyperaceae</taxon>
        <taxon>Cyperoideae</taxon>
        <taxon>Rhynchosporeae</taxon>
        <taxon>Rhynchospora</taxon>
    </lineage>
</organism>
<accession>A0AAD5ZDS7</accession>
<evidence type="ECO:0000256" key="12">
    <source>
        <dbReference type="PIRSR" id="PIRSR600823-2"/>
    </source>
</evidence>
<dbReference type="Gene3D" id="1.10.420.10">
    <property type="entry name" value="Peroxidase, domain 2"/>
    <property type="match status" value="1"/>
</dbReference>
<keyword evidence="4 13" id="KW-0479">Metal-binding</keyword>
<dbReference type="GO" id="GO:0006979">
    <property type="term" value="P:response to oxidative stress"/>
    <property type="evidence" value="ECO:0007669"/>
    <property type="project" value="UniProtKB-UniRule"/>
</dbReference>
<feature type="binding site" evidence="13">
    <location>
        <position position="72"/>
    </location>
    <ligand>
        <name>Ca(2+)</name>
        <dbReference type="ChEBI" id="CHEBI:29108"/>
        <label>1</label>
    </ligand>
</feature>
<dbReference type="GO" id="GO:0046872">
    <property type="term" value="F:metal ion binding"/>
    <property type="evidence" value="ECO:0007669"/>
    <property type="project" value="UniProtKB-UniRule"/>
</dbReference>
<dbReference type="Proteomes" id="UP001210211">
    <property type="component" value="Unassembled WGS sequence"/>
</dbReference>
<dbReference type="GO" id="GO:0005576">
    <property type="term" value="C:extracellular region"/>
    <property type="evidence" value="ECO:0007669"/>
    <property type="project" value="UniProtKB-SubCell"/>
</dbReference>
<feature type="disulfide bond" evidence="15">
    <location>
        <begin position="35"/>
        <end position="113"/>
    </location>
</feature>
<feature type="binding site" evidence="13">
    <location>
        <position position="235"/>
    </location>
    <ligand>
        <name>Ca(2+)</name>
        <dbReference type="ChEBI" id="CHEBI:29108"/>
        <label>2</label>
    </ligand>
</feature>
<feature type="domain" description="Plant heme peroxidase family profile" evidence="17">
    <location>
        <begin position="25"/>
        <end position="314"/>
    </location>
</feature>
<feature type="binding site" evidence="13">
    <location>
        <position position="192"/>
    </location>
    <ligand>
        <name>Ca(2+)</name>
        <dbReference type="ChEBI" id="CHEBI:29108"/>
        <label>2</label>
    </ligand>
</feature>
<feature type="binding site" description="axial binding residue" evidence="13">
    <location>
        <position position="191"/>
    </location>
    <ligand>
        <name>heme b</name>
        <dbReference type="ChEBI" id="CHEBI:60344"/>
    </ligand>
    <ligandPart>
        <name>Fe</name>
        <dbReference type="ChEBI" id="CHEBI:18248"/>
    </ligandPart>
</feature>
<sequence>MMEAKRIASLFLLLLIGVQMRGSNALSMNYYGMSCPFVEMIVRNVVNQALQKDPTLAAGLLRLHFHDCFVQGCDASILLDATDGTSEKDSPANGSVRGYEVIDQIKQLLEARCPGTVSCADVVALAARDAVFWAGGPYYGIMTGRRDGTRSRIEDTRALPPPTLNTTDLMKVFVDQRGFTVAQLVALSGGHTIGSARCQSLKNRLDNADPTAEPNFLQALSRTCSAGDSTTVPFDRTSTTFDNLYFRALQQAQGVLTSDQTLFNSPETKMFVNFYAMNQAMFFYNFQQGMLKMGQLDLKEGNQGEIRLNCRKVN</sequence>
<feature type="active site" description="Proton acceptor" evidence="11">
    <location>
        <position position="66"/>
    </location>
</feature>
<evidence type="ECO:0000256" key="7">
    <source>
        <dbReference type="ARBA" id="ARBA00023004"/>
    </source>
</evidence>
<dbReference type="EMBL" id="JAMRDG010000002">
    <property type="protein sequence ID" value="KAJ3691693.1"/>
    <property type="molecule type" value="Genomic_DNA"/>
</dbReference>
<evidence type="ECO:0000256" key="4">
    <source>
        <dbReference type="ARBA" id="ARBA00022723"/>
    </source>
</evidence>
<evidence type="ECO:0000256" key="14">
    <source>
        <dbReference type="PIRSR" id="PIRSR600823-4"/>
    </source>
</evidence>
<evidence type="ECO:0000313" key="19">
    <source>
        <dbReference type="Proteomes" id="UP001210211"/>
    </source>
</evidence>
<keyword evidence="16" id="KW-0964">Secreted</keyword>
<feature type="site" description="Transition state stabilizer" evidence="14">
    <location>
        <position position="62"/>
    </location>
</feature>
<feature type="binding site" evidence="13">
    <location>
        <position position="76"/>
    </location>
    <ligand>
        <name>Ca(2+)</name>
        <dbReference type="ChEBI" id="CHEBI:29108"/>
        <label>1</label>
    </ligand>
</feature>
<evidence type="ECO:0000256" key="15">
    <source>
        <dbReference type="PIRSR" id="PIRSR600823-5"/>
    </source>
</evidence>
<feature type="binding site" evidence="13">
    <location>
        <position position="67"/>
    </location>
    <ligand>
        <name>Ca(2+)</name>
        <dbReference type="ChEBI" id="CHEBI:29108"/>
        <label>1</label>
    </ligand>
</feature>
<dbReference type="PRINTS" id="PR00458">
    <property type="entry name" value="PEROXIDASE"/>
</dbReference>
<keyword evidence="10 16" id="KW-0376">Hydrogen peroxide</keyword>
<dbReference type="InterPro" id="IPR002016">
    <property type="entry name" value="Haem_peroxidase"/>
</dbReference>
<evidence type="ECO:0000256" key="3">
    <source>
        <dbReference type="ARBA" id="ARBA00022617"/>
    </source>
</evidence>
<evidence type="ECO:0000256" key="1">
    <source>
        <dbReference type="ARBA" id="ARBA00000189"/>
    </source>
</evidence>
<evidence type="ECO:0000256" key="6">
    <source>
        <dbReference type="ARBA" id="ARBA00023002"/>
    </source>
</evidence>
<evidence type="ECO:0000256" key="16">
    <source>
        <dbReference type="RuleBase" id="RU362060"/>
    </source>
</evidence>
<reference evidence="18 19" key="1">
    <citation type="journal article" date="2022" name="Cell">
        <title>Repeat-based holocentromeres influence genome architecture and karyotype evolution.</title>
        <authorList>
            <person name="Hofstatter P.G."/>
            <person name="Thangavel G."/>
            <person name="Lux T."/>
            <person name="Neumann P."/>
            <person name="Vondrak T."/>
            <person name="Novak P."/>
            <person name="Zhang M."/>
            <person name="Costa L."/>
            <person name="Castellani M."/>
            <person name="Scott A."/>
            <person name="Toegelov H."/>
            <person name="Fuchs J."/>
            <person name="Mata-Sucre Y."/>
            <person name="Dias Y."/>
            <person name="Vanzela A.L.L."/>
            <person name="Huettel B."/>
            <person name="Almeida C.C.S."/>
            <person name="Simkova H."/>
            <person name="Souza G."/>
            <person name="Pedrosa-Harand A."/>
            <person name="Macas J."/>
            <person name="Mayer K.F.X."/>
            <person name="Houben A."/>
            <person name="Marques A."/>
        </authorList>
    </citation>
    <scope>NUCLEOTIDE SEQUENCE [LARGE SCALE GENOMIC DNA]</scope>
    <source>
        <strain evidence="18">RhyTen1mFocal</strain>
    </source>
</reference>
<feature type="disulfide bond" evidence="15">
    <location>
        <begin position="68"/>
        <end position="73"/>
    </location>
</feature>
<comment type="catalytic activity">
    <reaction evidence="1 16">
        <text>2 a phenolic donor + H2O2 = 2 a phenolic radical donor + 2 H2O</text>
        <dbReference type="Rhea" id="RHEA:56136"/>
        <dbReference type="ChEBI" id="CHEBI:15377"/>
        <dbReference type="ChEBI" id="CHEBI:16240"/>
        <dbReference type="ChEBI" id="CHEBI:139520"/>
        <dbReference type="ChEBI" id="CHEBI:139521"/>
        <dbReference type="EC" id="1.11.1.7"/>
    </reaction>
</comment>
<dbReference type="InterPro" id="IPR033905">
    <property type="entry name" value="Secretory_peroxidase"/>
</dbReference>
<dbReference type="FunFam" id="1.10.420.10:FF:000006">
    <property type="entry name" value="Peroxidase"/>
    <property type="match status" value="1"/>
</dbReference>
<gene>
    <name evidence="18" type="ORF">LUZ61_020857</name>
</gene>
<dbReference type="PRINTS" id="PR00461">
    <property type="entry name" value="PLPEROXIDASE"/>
</dbReference>
<feature type="binding site" evidence="13">
    <location>
        <position position="74"/>
    </location>
    <ligand>
        <name>Ca(2+)</name>
        <dbReference type="ChEBI" id="CHEBI:29108"/>
        <label>1</label>
    </ligand>
</feature>
<dbReference type="Gene3D" id="1.10.520.10">
    <property type="match status" value="1"/>
</dbReference>
<dbReference type="Pfam" id="PF00141">
    <property type="entry name" value="peroxidase"/>
    <property type="match status" value="1"/>
</dbReference>
<keyword evidence="9" id="KW-0325">Glycoprotein</keyword>
<evidence type="ECO:0000313" key="18">
    <source>
        <dbReference type="EMBL" id="KAJ3691693.1"/>
    </source>
</evidence>
<dbReference type="AlphaFoldDB" id="A0AAD5ZDS7"/>
<comment type="subcellular location">
    <subcellularLocation>
        <location evidence="16">Secreted</location>
    </subcellularLocation>
</comment>
<feature type="disulfide bond" evidence="15">
    <location>
        <begin position="198"/>
        <end position="224"/>
    </location>
</feature>
<feature type="binding site" evidence="12">
    <location>
        <position position="160"/>
    </location>
    <ligand>
        <name>substrate</name>
    </ligand>
</feature>
<comment type="function">
    <text evidence="16">Removal of H(2)O(2), oxidation of toxic reductants, biosynthesis and degradation of lignin, suberization, auxin catabolism, response to environmental stresses such as wounding, pathogen attack and oxidative stress.</text>
</comment>
<keyword evidence="6 16" id="KW-0560">Oxidoreductase</keyword>
<keyword evidence="3 16" id="KW-0349">Heme</keyword>
<keyword evidence="16" id="KW-0732">Signal</keyword>
<keyword evidence="8 15" id="KW-1015">Disulfide bond</keyword>
<comment type="cofactor">
    <cofactor evidence="13 16">
        <name>Ca(2+)</name>
        <dbReference type="ChEBI" id="CHEBI:29108"/>
    </cofactor>
    <text evidence="13 16">Binds 2 calcium ions per subunit.</text>
</comment>
<proteinExistence type="inferred from homology"/>
<evidence type="ECO:0000256" key="11">
    <source>
        <dbReference type="PIRSR" id="PIRSR600823-1"/>
    </source>
</evidence>
<keyword evidence="5 13" id="KW-0106">Calcium</keyword>
<dbReference type="SUPFAM" id="SSF48113">
    <property type="entry name" value="Heme-dependent peroxidases"/>
    <property type="match status" value="1"/>
</dbReference>
<evidence type="ECO:0000256" key="9">
    <source>
        <dbReference type="ARBA" id="ARBA00023180"/>
    </source>
</evidence>
<evidence type="ECO:0000259" key="17">
    <source>
        <dbReference type="PROSITE" id="PS50873"/>
    </source>
</evidence>
<feature type="chain" id="PRO_5041782995" description="Peroxidase" evidence="16">
    <location>
        <begin position="26"/>
        <end position="314"/>
    </location>
</feature>
<dbReference type="InterPro" id="IPR010255">
    <property type="entry name" value="Haem_peroxidase_sf"/>
</dbReference>
<dbReference type="PROSITE" id="PS00436">
    <property type="entry name" value="PEROXIDASE_2"/>
    <property type="match status" value="1"/>
</dbReference>
<dbReference type="FunFam" id="1.10.520.10:FF:000001">
    <property type="entry name" value="Peroxidase"/>
    <property type="match status" value="1"/>
</dbReference>
<comment type="caution">
    <text evidence="18">The sequence shown here is derived from an EMBL/GenBank/DDBJ whole genome shotgun (WGS) entry which is preliminary data.</text>
</comment>
<name>A0AAD5ZDS7_9POAL</name>
<dbReference type="InterPro" id="IPR019794">
    <property type="entry name" value="Peroxidases_AS"/>
</dbReference>
<evidence type="ECO:0000256" key="13">
    <source>
        <dbReference type="PIRSR" id="PIRSR600823-3"/>
    </source>
</evidence>
<feature type="signal peptide" evidence="16">
    <location>
        <begin position="1"/>
        <end position="25"/>
    </location>
</feature>
<evidence type="ECO:0000256" key="10">
    <source>
        <dbReference type="ARBA" id="ARBA00023324"/>
    </source>
</evidence>
<dbReference type="GO" id="GO:0042744">
    <property type="term" value="P:hydrogen peroxide catabolic process"/>
    <property type="evidence" value="ECO:0007669"/>
    <property type="project" value="UniProtKB-KW"/>
</dbReference>
<keyword evidence="19" id="KW-1185">Reference proteome</keyword>
<keyword evidence="2 16" id="KW-0575">Peroxidase</keyword>
<keyword evidence="7 13" id="KW-0408">Iron</keyword>
<comment type="similarity">
    <text evidence="16">Belongs to the peroxidase family. Classical plant (class III) peroxidase subfamily.</text>
</comment>
<feature type="binding site" evidence="13">
    <location>
        <position position="87"/>
    </location>
    <ligand>
        <name>Ca(2+)</name>
        <dbReference type="ChEBI" id="CHEBI:29108"/>
        <label>1</label>
    </ligand>
</feature>
<evidence type="ECO:0000256" key="8">
    <source>
        <dbReference type="ARBA" id="ARBA00023157"/>
    </source>
</evidence>
<dbReference type="PANTHER" id="PTHR31517">
    <property type="match status" value="1"/>
</dbReference>
<feature type="binding site" evidence="13">
    <location>
        <position position="242"/>
    </location>
    <ligand>
        <name>Ca(2+)</name>
        <dbReference type="ChEBI" id="CHEBI:29108"/>
        <label>2</label>
    </ligand>
</feature>
<dbReference type="PANTHER" id="PTHR31517:SF48">
    <property type="entry name" value="PEROXIDASE 16-RELATED"/>
    <property type="match status" value="1"/>
</dbReference>
<dbReference type="EC" id="1.11.1.7" evidence="16"/>
<feature type="disulfide bond" evidence="15">
    <location>
        <begin position="119"/>
        <end position="310"/>
    </location>
</feature>
<dbReference type="PROSITE" id="PS50873">
    <property type="entry name" value="PEROXIDASE_4"/>
    <property type="match status" value="1"/>
</dbReference>